<dbReference type="InterPro" id="IPR036465">
    <property type="entry name" value="vWFA_dom_sf"/>
</dbReference>
<name>A0A0W8E560_9ZZZZ</name>
<dbReference type="InterPro" id="IPR014230">
    <property type="entry name" value="Spore_YhbH"/>
</dbReference>
<dbReference type="InterPro" id="IPR006698">
    <property type="entry name" value="UPF0229"/>
</dbReference>
<feature type="region of interest" description="Disordered" evidence="1">
    <location>
        <begin position="73"/>
        <end position="104"/>
    </location>
</feature>
<protein>
    <submittedName>
        <fullName evidence="2">Uncharacterized protein</fullName>
    </submittedName>
</protein>
<feature type="compositionally biased region" description="Gly residues" evidence="1">
    <location>
        <begin position="91"/>
        <end position="103"/>
    </location>
</feature>
<dbReference type="NCBIfam" id="TIGR02877">
    <property type="entry name" value="spore_yhbH"/>
    <property type="match status" value="1"/>
</dbReference>
<accession>A0A0W8E560</accession>
<dbReference type="Pfam" id="PF04285">
    <property type="entry name" value="DUF444"/>
    <property type="match status" value="1"/>
</dbReference>
<dbReference type="SUPFAM" id="SSF53300">
    <property type="entry name" value="vWA-like"/>
    <property type="match status" value="1"/>
</dbReference>
<evidence type="ECO:0000256" key="1">
    <source>
        <dbReference type="SAM" id="MobiDB-lite"/>
    </source>
</evidence>
<dbReference type="AlphaFoldDB" id="A0A0W8E560"/>
<organism evidence="2">
    <name type="scientific">hydrocarbon metagenome</name>
    <dbReference type="NCBI Taxonomy" id="938273"/>
    <lineage>
        <taxon>unclassified sequences</taxon>
        <taxon>metagenomes</taxon>
        <taxon>ecological metagenomes</taxon>
    </lineage>
</organism>
<sequence>MAIFRDYDSSGRDRSAEDRRRHRQLVEDSIKKNIGNIIAEESIIGKSKDKIIKVPIRGLKEYQFIFGKNRPGVVPGTGDEKRGDRYKGAAGSSGQGTGDGAGTAEGEDYYEIDITLEDLIEYLFEDLELPNMERKKFSYIETEKTNKRWGIQRKGIPPRLSKKRSMQERIKRKKMVERSYREMAMEMDNERFPFSEEDLRYHKIKEELRPQSNAVVMCLMDNSGSMYQNKKYLARSFFFLLYQFVKYRYVNVELVFINHTTTAQEVNEDDFFHRGESGGTFISSAYEKALEIIQERYSPEIWNIYAFHCSDGDNWHVDTPKAISKANELCSQCNLFGYGEIRLTVGSYQSSDTMLDKFKTSITADNFVAVSIGGKEDIWPAFKQLLTVTDKE</sequence>
<dbReference type="PANTHER" id="PTHR30510:SF2">
    <property type="entry name" value="UPF0229 PROTEIN YEAH"/>
    <property type="match status" value="1"/>
</dbReference>
<dbReference type="HAMAP" id="MF_01232">
    <property type="entry name" value="UPF0229"/>
    <property type="match status" value="1"/>
</dbReference>
<feature type="compositionally biased region" description="Basic and acidic residues" evidence="1">
    <location>
        <begin position="78"/>
        <end position="87"/>
    </location>
</feature>
<proteinExistence type="inferred from homology"/>
<gene>
    <name evidence="2" type="ORF">ASZ90_018839</name>
</gene>
<comment type="caution">
    <text evidence="2">The sequence shown here is derived from an EMBL/GenBank/DDBJ whole genome shotgun (WGS) entry which is preliminary data.</text>
</comment>
<evidence type="ECO:0000313" key="2">
    <source>
        <dbReference type="EMBL" id="KUG03746.1"/>
    </source>
</evidence>
<dbReference type="PANTHER" id="PTHR30510">
    <property type="entry name" value="UPF0229 PROTEIN YEAH"/>
    <property type="match status" value="1"/>
</dbReference>
<feature type="region of interest" description="Disordered" evidence="1">
    <location>
        <begin position="1"/>
        <end position="22"/>
    </location>
</feature>
<dbReference type="EMBL" id="LNQE01001869">
    <property type="protein sequence ID" value="KUG03746.1"/>
    <property type="molecule type" value="Genomic_DNA"/>
</dbReference>
<reference evidence="2" key="1">
    <citation type="journal article" date="2015" name="Proc. Natl. Acad. Sci. U.S.A.">
        <title>Networks of energetic and metabolic interactions define dynamics in microbial communities.</title>
        <authorList>
            <person name="Embree M."/>
            <person name="Liu J.K."/>
            <person name="Al-Bassam M.M."/>
            <person name="Zengler K."/>
        </authorList>
    </citation>
    <scope>NUCLEOTIDE SEQUENCE</scope>
</reference>
<dbReference type="CDD" id="cd00198">
    <property type="entry name" value="vWFA"/>
    <property type="match status" value="1"/>
</dbReference>